<reference evidence="1" key="1">
    <citation type="submission" date="2017-02" db="UniProtKB">
        <authorList>
            <consortium name="WormBaseParasite"/>
        </authorList>
    </citation>
    <scope>IDENTIFICATION</scope>
</reference>
<dbReference type="AlphaFoldDB" id="A0A0R3QWE4"/>
<accession>A0A0R3QWE4</accession>
<organism evidence="1">
    <name type="scientific">Brugia timori</name>
    <dbReference type="NCBI Taxonomy" id="42155"/>
    <lineage>
        <taxon>Eukaryota</taxon>
        <taxon>Metazoa</taxon>
        <taxon>Ecdysozoa</taxon>
        <taxon>Nematoda</taxon>
        <taxon>Chromadorea</taxon>
        <taxon>Rhabditida</taxon>
        <taxon>Spirurina</taxon>
        <taxon>Spiruromorpha</taxon>
        <taxon>Filarioidea</taxon>
        <taxon>Onchocercidae</taxon>
        <taxon>Brugia</taxon>
    </lineage>
</organism>
<protein>
    <submittedName>
        <fullName evidence="1">ER membrane protein complex subunit 3</fullName>
    </submittedName>
</protein>
<sequence length="52" mass="6239">LLDVLLGCFLYSFSIQQILTPKLRYRIEQMKTMDKQFGEGKYFHVTNMNMFT</sequence>
<name>A0A0R3QWE4_9BILA</name>
<evidence type="ECO:0000313" key="1">
    <source>
        <dbReference type="WBParaSite" id="BTMF_0001205201-mRNA-1"/>
    </source>
</evidence>
<dbReference type="WBParaSite" id="BTMF_0001205201-mRNA-1">
    <property type="protein sequence ID" value="BTMF_0001205201-mRNA-1"/>
    <property type="gene ID" value="BTMF_0001205201"/>
</dbReference>
<proteinExistence type="predicted"/>